<name>A0A835D944_TETSI</name>
<keyword evidence="3 7" id="KW-0812">Transmembrane</keyword>
<dbReference type="Gene3D" id="1.20.1080.10">
    <property type="entry name" value="Glycerol uptake facilitator protein"/>
    <property type="match status" value="1"/>
</dbReference>
<gene>
    <name evidence="10" type="ORF">HHK36_018932</name>
</gene>
<feature type="region of interest" description="Disordered" evidence="8">
    <location>
        <begin position="1"/>
        <end position="100"/>
    </location>
</feature>
<dbReference type="CDD" id="cd00333">
    <property type="entry name" value="MIP"/>
    <property type="match status" value="1"/>
</dbReference>
<dbReference type="AlphaFoldDB" id="A0A835D944"/>
<evidence type="ECO:0000256" key="4">
    <source>
        <dbReference type="ARBA" id="ARBA00022989"/>
    </source>
</evidence>
<keyword evidence="11" id="KW-1185">Reference proteome</keyword>
<sequence>MVSSTPSPNSSPSAIPPTSTTSPPPPSSPSTTPPISQPNANPPETSSPPPAIPVTPPPAPLSPPPPPTSPPVLPAPPFPLRAPPPDVTSPPLPILSPPPPQVVSPSSPPLLIFHPHLLQILYRYYLKATRKFTSPKSNVLTGGTMEKEVEVAEHDEVLAKDYKDPPHVPFIHAKELNKWSFYRALIAEFIATLLFLYITVLTVIGYKSQTDPTKNSDECGGVGILGIAWSFGGMIFVLVYCTAGISGGHINPAVTFGLFLARKVSLVRAVMYMVAQCLGAICGVGLVKCFQKAYYVRYGGGANVVADGYSKGVGLAAEIIGTFVLVYTVFSATDPKRSARDSHVPVLAPLPIGFAVFMVHLATIPITGTGINPARSLGPAVIYNKDKAWDDQWIFWVGPFLGAAIAAIYHQAILRAAAAKAIKSYRSNPHG</sequence>
<dbReference type="PRINTS" id="PR00783">
    <property type="entry name" value="MINTRINSICP"/>
</dbReference>
<dbReference type="GO" id="GO:0015267">
    <property type="term" value="F:channel activity"/>
    <property type="evidence" value="ECO:0007669"/>
    <property type="project" value="InterPro"/>
</dbReference>
<dbReference type="InterPro" id="IPR000425">
    <property type="entry name" value="MIP"/>
</dbReference>
<accession>A0A835D944</accession>
<comment type="subcellular location">
    <subcellularLocation>
        <location evidence="1">Membrane</location>
        <topology evidence="1">Multi-pass membrane protein</topology>
    </subcellularLocation>
</comment>
<evidence type="ECO:0000256" key="1">
    <source>
        <dbReference type="ARBA" id="ARBA00004141"/>
    </source>
</evidence>
<evidence type="ECO:0000313" key="11">
    <source>
        <dbReference type="Proteomes" id="UP000655225"/>
    </source>
</evidence>
<dbReference type="EMBL" id="JABCRI010000013">
    <property type="protein sequence ID" value="KAF8394993.1"/>
    <property type="molecule type" value="Genomic_DNA"/>
</dbReference>
<dbReference type="InterPro" id="IPR034294">
    <property type="entry name" value="Aquaporin_transptr"/>
</dbReference>
<feature type="transmembrane region" description="Helical" evidence="9">
    <location>
        <begin position="266"/>
        <end position="287"/>
    </location>
</feature>
<feature type="transmembrane region" description="Helical" evidence="9">
    <location>
        <begin position="224"/>
        <end position="245"/>
    </location>
</feature>
<dbReference type="Pfam" id="PF00230">
    <property type="entry name" value="MIP"/>
    <property type="match status" value="1"/>
</dbReference>
<dbReference type="PROSITE" id="PS00221">
    <property type="entry name" value="MIP"/>
    <property type="match status" value="1"/>
</dbReference>
<feature type="compositionally biased region" description="Pro residues" evidence="8">
    <location>
        <begin position="45"/>
        <end position="100"/>
    </location>
</feature>
<comment type="caution">
    <text evidence="10">The sequence shown here is derived from an EMBL/GenBank/DDBJ whole genome shotgun (WGS) entry which is preliminary data.</text>
</comment>
<comment type="similarity">
    <text evidence="6">Belongs to the MIP/aquaporin (TC 1.A.8) family. PIP (TC 1.A.8.11) subfamily.</text>
</comment>
<feature type="compositionally biased region" description="Pro residues" evidence="8">
    <location>
        <begin position="22"/>
        <end position="36"/>
    </location>
</feature>
<keyword evidence="4 9" id="KW-1133">Transmembrane helix</keyword>
<feature type="transmembrane region" description="Helical" evidence="9">
    <location>
        <begin position="393"/>
        <end position="414"/>
    </location>
</feature>
<evidence type="ECO:0000256" key="6">
    <source>
        <dbReference type="ARBA" id="ARBA00038497"/>
    </source>
</evidence>
<evidence type="ECO:0000256" key="9">
    <source>
        <dbReference type="SAM" id="Phobius"/>
    </source>
</evidence>
<dbReference type="SUPFAM" id="SSF81338">
    <property type="entry name" value="Aquaporin-like"/>
    <property type="match status" value="1"/>
</dbReference>
<keyword evidence="5 9" id="KW-0472">Membrane</keyword>
<evidence type="ECO:0000256" key="2">
    <source>
        <dbReference type="ARBA" id="ARBA00022448"/>
    </source>
</evidence>
<evidence type="ECO:0000256" key="7">
    <source>
        <dbReference type="RuleBase" id="RU000477"/>
    </source>
</evidence>
<proteinExistence type="inferred from homology"/>
<dbReference type="FunFam" id="1.20.1080.10:FF:000001">
    <property type="entry name" value="Probable aquaporin PIP1-2"/>
    <property type="match status" value="1"/>
</dbReference>
<dbReference type="OrthoDB" id="3222at2759"/>
<dbReference type="OMA" id="PFIHAKE"/>
<organism evidence="10 11">
    <name type="scientific">Tetracentron sinense</name>
    <name type="common">Spur-leaf</name>
    <dbReference type="NCBI Taxonomy" id="13715"/>
    <lineage>
        <taxon>Eukaryota</taxon>
        <taxon>Viridiplantae</taxon>
        <taxon>Streptophyta</taxon>
        <taxon>Embryophyta</taxon>
        <taxon>Tracheophyta</taxon>
        <taxon>Spermatophyta</taxon>
        <taxon>Magnoliopsida</taxon>
        <taxon>Trochodendrales</taxon>
        <taxon>Trochodendraceae</taxon>
        <taxon>Tetracentron</taxon>
    </lineage>
</organism>
<dbReference type="PANTHER" id="PTHR45687">
    <property type="entry name" value="AQUAPORIN OR AQUAGLYCEROPORIN RELATED"/>
    <property type="match status" value="1"/>
</dbReference>
<evidence type="ECO:0000256" key="8">
    <source>
        <dbReference type="SAM" id="MobiDB-lite"/>
    </source>
</evidence>
<protein>
    <submittedName>
        <fullName evidence="10">Uncharacterized protein</fullName>
    </submittedName>
</protein>
<feature type="compositionally biased region" description="Low complexity" evidence="8">
    <location>
        <begin position="1"/>
        <end position="21"/>
    </location>
</feature>
<evidence type="ECO:0000256" key="3">
    <source>
        <dbReference type="ARBA" id="ARBA00022692"/>
    </source>
</evidence>
<evidence type="ECO:0000256" key="5">
    <source>
        <dbReference type="ARBA" id="ARBA00023136"/>
    </source>
</evidence>
<feature type="transmembrane region" description="Helical" evidence="9">
    <location>
        <begin position="184"/>
        <end position="204"/>
    </location>
</feature>
<dbReference type="InterPro" id="IPR022357">
    <property type="entry name" value="MIP_CS"/>
</dbReference>
<keyword evidence="2 7" id="KW-0813">Transport</keyword>
<dbReference type="InterPro" id="IPR023271">
    <property type="entry name" value="Aquaporin-like"/>
</dbReference>
<dbReference type="Proteomes" id="UP000655225">
    <property type="component" value="Unassembled WGS sequence"/>
</dbReference>
<feature type="transmembrane region" description="Helical" evidence="9">
    <location>
        <begin position="313"/>
        <end position="332"/>
    </location>
</feature>
<dbReference type="NCBIfam" id="TIGR00861">
    <property type="entry name" value="MIP"/>
    <property type="match status" value="1"/>
</dbReference>
<evidence type="ECO:0000313" key="10">
    <source>
        <dbReference type="EMBL" id="KAF8394993.1"/>
    </source>
</evidence>
<feature type="transmembrane region" description="Helical" evidence="9">
    <location>
        <begin position="344"/>
        <end position="366"/>
    </location>
</feature>
<reference evidence="10 11" key="1">
    <citation type="submission" date="2020-04" db="EMBL/GenBank/DDBJ databases">
        <title>Plant Genome Project.</title>
        <authorList>
            <person name="Zhang R.-G."/>
        </authorList>
    </citation>
    <scope>NUCLEOTIDE SEQUENCE [LARGE SCALE GENOMIC DNA]</scope>
    <source>
        <strain evidence="10">YNK0</strain>
        <tissue evidence="10">Leaf</tissue>
    </source>
</reference>
<dbReference type="GO" id="GO:0016020">
    <property type="term" value="C:membrane"/>
    <property type="evidence" value="ECO:0007669"/>
    <property type="project" value="UniProtKB-SubCell"/>
</dbReference>